<reference evidence="1" key="1">
    <citation type="submission" date="2018-02" db="EMBL/GenBank/DDBJ databases">
        <title>Rhizophora mucronata_Transcriptome.</title>
        <authorList>
            <person name="Meera S.P."/>
            <person name="Sreeshan A."/>
            <person name="Augustine A."/>
        </authorList>
    </citation>
    <scope>NUCLEOTIDE SEQUENCE</scope>
    <source>
        <tissue evidence="1">Leaf</tissue>
    </source>
</reference>
<proteinExistence type="predicted"/>
<accession>A0A2P2NV34</accession>
<protein>
    <submittedName>
        <fullName evidence="1">Uncharacterized protein</fullName>
    </submittedName>
</protein>
<name>A0A2P2NV34_RHIMU</name>
<organism evidence="1">
    <name type="scientific">Rhizophora mucronata</name>
    <name type="common">Asiatic mangrove</name>
    <dbReference type="NCBI Taxonomy" id="61149"/>
    <lineage>
        <taxon>Eukaryota</taxon>
        <taxon>Viridiplantae</taxon>
        <taxon>Streptophyta</taxon>
        <taxon>Embryophyta</taxon>
        <taxon>Tracheophyta</taxon>
        <taxon>Spermatophyta</taxon>
        <taxon>Magnoliopsida</taxon>
        <taxon>eudicotyledons</taxon>
        <taxon>Gunneridae</taxon>
        <taxon>Pentapetalae</taxon>
        <taxon>rosids</taxon>
        <taxon>fabids</taxon>
        <taxon>Malpighiales</taxon>
        <taxon>Rhizophoraceae</taxon>
        <taxon>Rhizophora</taxon>
    </lineage>
</organism>
<sequence length="12" mass="1451">MYYYSICLGQPL</sequence>
<evidence type="ECO:0000313" key="1">
    <source>
        <dbReference type="EMBL" id="MBX46303.1"/>
    </source>
</evidence>
<dbReference type="EMBL" id="GGEC01065819">
    <property type="protein sequence ID" value="MBX46303.1"/>
    <property type="molecule type" value="Transcribed_RNA"/>
</dbReference>